<keyword evidence="5" id="KW-1185">Reference proteome</keyword>
<dbReference type="GO" id="GO:0019262">
    <property type="term" value="P:N-acetylneuraminate catabolic process"/>
    <property type="evidence" value="ECO:0007669"/>
    <property type="project" value="TreeGrafter"/>
</dbReference>
<organism evidence="4 5">
    <name type="scientific">Nakamurella flavida</name>
    <dbReference type="NCBI Taxonomy" id="363630"/>
    <lineage>
        <taxon>Bacteria</taxon>
        <taxon>Bacillati</taxon>
        <taxon>Actinomycetota</taxon>
        <taxon>Actinomycetes</taxon>
        <taxon>Nakamurellales</taxon>
        <taxon>Nakamurellaceae</taxon>
        <taxon>Nakamurella</taxon>
    </lineage>
</organism>
<dbReference type="InterPro" id="IPR037171">
    <property type="entry name" value="NagB/RpiA_transferase-like"/>
</dbReference>
<proteinExistence type="predicted"/>
<keyword evidence="2" id="KW-0119">Carbohydrate metabolism</keyword>
<dbReference type="GO" id="GO:0006043">
    <property type="term" value="P:glucosamine catabolic process"/>
    <property type="evidence" value="ECO:0007669"/>
    <property type="project" value="TreeGrafter"/>
</dbReference>
<evidence type="ECO:0000256" key="2">
    <source>
        <dbReference type="ARBA" id="ARBA00023277"/>
    </source>
</evidence>
<dbReference type="PANTHER" id="PTHR11280">
    <property type="entry name" value="GLUCOSAMINE-6-PHOSPHATE ISOMERASE"/>
    <property type="match status" value="1"/>
</dbReference>
<dbReference type="CDD" id="cd01399">
    <property type="entry name" value="GlcN6P_deaminase"/>
    <property type="match status" value="1"/>
</dbReference>
<reference evidence="4" key="1">
    <citation type="submission" date="2021-01" db="EMBL/GenBank/DDBJ databases">
        <title>KCTC 19127 draft genome.</title>
        <authorList>
            <person name="An D."/>
        </authorList>
    </citation>
    <scope>NUCLEOTIDE SEQUENCE</scope>
    <source>
        <strain evidence="4">KCTC 19127</strain>
    </source>
</reference>
<gene>
    <name evidence="4" type="ORF">JL107_16635</name>
</gene>
<comment type="caution">
    <text evidence="4">The sequence shown here is derived from an EMBL/GenBank/DDBJ whole genome shotgun (WGS) entry which is preliminary data.</text>
</comment>
<evidence type="ECO:0000313" key="4">
    <source>
        <dbReference type="EMBL" id="MBM9478077.1"/>
    </source>
</evidence>
<evidence type="ECO:0000313" key="5">
    <source>
        <dbReference type="Proteomes" id="UP000663801"/>
    </source>
</evidence>
<dbReference type="Proteomes" id="UP000663801">
    <property type="component" value="Unassembled WGS sequence"/>
</dbReference>
<dbReference type="InterPro" id="IPR006148">
    <property type="entry name" value="Glc/Gal-6P_isomerase"/>
</dbReference>
<dbReference type="AlphaFoldDB" id="A0A938YRF8"/>
<dbReference type="Gene3D" id="3.40.50.1360">
    <property type="match status" value="1"/>
</dbReference>
<dbReference type="GO" id="GO:0005737">
    <property type="term" value="C:cytoplasm"/>
    <property type="evidence" value="ECO:0007669"/>
    <property type="project" value="TreeGrafter"/>
</dbReference>
<dbReference type="PROSITE" id="PS01161">
    <property type="entry name" value="GLC_GALNAC_ISOMERASE"/>
    <property type="match status" value="1"/>
</dbReference>
<dbReference type="InterPro" id="IPR018321">
    <property type="entry name" value="Glucosamine6P_isomerase_CS"/>
</dbReference>
<dbReference type="Pfam" id="PF01182">
    <property type="entry name" value="Glucosamine_iso"/>
    <property type="match status" value="1"/>
</dbReference>
<dbReference type="EMBL" id="JAERWL010000015">
    <property type="protein sequence ID" value="MBM9478077.1"/>
    <property type="molecule type" value="Genomic_DNA"/>
</dbReference>
<feature type="domain" description="Glucosamine/galactosamine-6-phosphate isomerase" evidence="3">
    <location>
        <begin position="10"/>
        <end position="222"/>
    </location>
</feature>
<dbReference type="GO" id="GO:0004342">
    <property type="term" value="F:glucosamine-6-phosphate deaminase activity"/>
    <property type="evidence" value="ECO:0007669"/>
    <property type="project" value="InterPro"/>
</dbReference>
<sequence>MTTHVVPDARTAGSLVAERIARLVRAVPAAVIGVATGSSPLPVYRALADLVDGGLDLSRVTWFALDEYVGLPPEHPESYRSVLDRELVAPLGLDRLRVHVPEPGSDPYAAAAAYEADIVRAGGIDLQLLGIGGNGHLGFNEPGTPFGIPTHVAELTHATRRDNARFFPSLLEVPTLCVTQGLGTIGRARAHALIATGEAKAAAVAAALTGPVGPECPGSLLQRCPDVFVALDDAAAGGVEPTGQEIDAVR</sequence>
<name>A0A938YRF8_9ACTN</name>
<evidence type="ECO:0000256" key="1">
    <source>
        <dbReference type="ARBA" id="ARBA00022801"/>
    </source>
</evidence>
<dbReference type="SUPFAM" id="SSF100950">
    <property type="entry name" value="NagB/RpiA/CoA transferase-like"/>
    <property type="match status" value="1"/>
</dbReference>
<dbReference type="GO" id="GO:0005975">
    <property type="term" value="P:carbohydrate metabolic process"/>
    <property type="evidence" value="ECO:0007669"/>
    <property type="project" value="InterPro"/>
</dbReference>
<dbReference type="GO" id="GO:0042802">
    <property type="term" value="F:identical protein binding"/>
    <property type="evidence" value="ECO:0007669"/>
    <property type="project" value="TreeGrafter"/>
</dbReference>
<keyword evidence="1" id="KW-0378">Hydrolase</keyword>
<protein>
    <submittedName>
        <fullName evidence="4">Glucosamine-6-phosphate deaminase</fullName>
    </submittedName>
</protein>
<accession>A0A938YRF8</accession>
<dbReference type="PANTHER" id="PTHR11280:SF5">
    <property type="entry name" value="GLUCOSAMINE-6-PHOSPHATE ISOMERASE"/>
    <property type="match status" value="1"/>
</dbReference>
<evidence type="ECO:0000259" key="3">
    <source>
        <dbReference type="Pfam" id="PF01182"/>
    </source>
</evidence>
<dbReference type="InterPro" id="IPR004547">
    <property type="entry name" value="Glucosamine6P_isomerase"/>
</dbReference>
<dbReference type="GO" id="GO:0006046">
    <property type="term" value="P:N-acetylglucosamine catabolic process"/>
    <property type="evidence" value="ECO:0007669"/>
    <property type="project" value="TreeGrafter"/>
</dbReference>